<sequence length="481" mass="52407">MVRGGIRGRGRGRGTGRGSVRWQPSQSVEQSTNAESTPPVALPADRDIMAGLRPTPVGTLPVPRAHAGNAAVVIADVKQLGSCNWTGADTPTIVVPGTPRAWAEPALPLQVEPDTGVIWDQDALSAPAGKTLVALIATVDKTHAIQCRTAHAPEMPFDWAGEQIDFVTDRTNLRKLLRWINVNVQPPDDRDPGDDRQRKDWRINMQLAPGGRTVLFERWEKRDYTAMSGFTFGFNFETASTTAPRGAPQSSWHHRIVSYNLNGLKIVVRFEVDAYIPAPIHRSSAGARSRADETSSQLEDLAAQLATTTIAQSAPGPAATDVEHDFGVSPTSTRATASPEPFVQDHGITVIEGGTHIPQAALVELTTRSAFRAQEINWAEDFPQIFLTQTPHHFLGVHHRGQFGRVIKRRLGAGELAQVEQDLQPSLLMLVGALKEIAALVRAGGARGRLTLVCRAGRVQVYERESMESVLPDEMLERFEG</sequence>
<organism evidence="2 3">
    <name type="scientific">Mycena indigotica</name>
    <dbReference type="NCBI Taxonomy" id="2126181"/>
    <lineage>
        <taxon>Eukaryota</taxon>
        <taxon>Fungi</taxon>
        <taxon>Dikarya</taxon>
        <taxon>Basidiomycota</taxon>
        <taxon>Agaricomycotina</taxon>
        <taxon>Agaricomycetes</taxon>
        <taxon>Agaricomycetidae</taxon>
        <taxon>Agaricales</taxon>
        <taxon>Marasmiineae</taxon>
        <taxon>Mycenaceae</taxon>
        <taxon>Mycena</taxon>
    </lineage>
</organism>
<evidence type="ECO:0000256" key="1">
    <source>
        <dbReference type="SAM" id="MobiDB-lite"/>
    </source>
</evidence>
<feature type="region of interest" description="Disordered" evidence="1">
    <location>
        <begin position="1"/>
        <end position="40"/>
    </location>
</feature>
<dbReference type="GeneID" id="59352016"/>
<dbReference type="Proteomes" id="UP000636479">
    <property type="component" value="Unassembled WGS sequence"/>
</dbReference>
<evidence type="ECO:0000313" key="2">
    <source>
        <dbReference type="EMBL" id="KAF7290638.1"/>
    </source>
</evidence>
<dbReference type="PANTHER" id="PTHR35179:SF2">
    <property type="entry name" value="START DOMAIN-CONTAINING PROTEIN"/>
    <property type="match status" value="1"/>
</dbReference>
<feature type="compositionally biased region" description="Basic residues" evidence="1">
    <location>
        <begin position="1"/>
        <end position="14"/>
    </location>
</feature>
<feature type="compositionally biased region" description="Polar residues" evidence="1">
    <location>
        <begin position="22"/>
        <end position="36"/>
    </location>
</feature>
<dbReference type="PANTHER" id="PTHR35179">
    <property type="entry name" value="PROTEIN CBG02620"/>
    <property type="match status" value="1"/>
</dbReference>
<proteinExistence type="predicted"/>
<protein>
    <submittedName>
        <fullName evidence="2">Uncharacterized protein</fullName>
    </submittedName>
</protein>
<name>A0A8H6S0Z8_9AGAR</name>
<accession>A0A8H6S0Z8</accession>
<dbReference type="AlphaFoldDB" id="A0A8H6S0Z8"/>
<comment type="caution">
    <text evidence="2">The sequence shown here is derived from an EMBL/GenBank/DDBJ whole genome shotgun (WGS) entry which is preliminary data.</text>
</comment>
<gene>
    <name evidence="2" type="ORF">MIND_01304000</name>
</gene>
<dbReference type="EMBL" id="JACAZF010000014">
    <property type="protein sequence ID" value="KAF7290638.1"/>
    <property type="molecule type" value="Genomic_DNA"/>
</dbReference>
<reference evidence="2" key="1">
    <citation type="submission" date="2020-05" db="EMBL/GenBank/DDBJ databases">
        <title>Mycena genomes resolve the evolution of fungal bioluminescence.</title>
        <authorList>
            <person name="Tsai I.J."/>
        </authorList>
    </citation>
    <scope>NUCLEOTIDE SEQUENCE</scope>
    <source>
        <strain evidence="2">171206Taipei</strain>
    </source>
</reference>
<feature type="region of interest" description="Disordered" evidence="1">
    <location>
        <begin position="313"/>
        <end position="339"/>
    </location>
</feature>
<keyword evidence="3" id="KW-1185">Reference proteome</keyword>
<evidence type="ECO:0000313" key="3">
    <source>
        <dbReference type="Proteomes" id="UP000636479"/>
    </source>
</evidence>
<dbReference type="RefSeq" id="XP_037213998.1">
    <property type="nucleotide sequence ID" value="XM_037369500.1"/>
</dbReference>
<dbReference type="OrthoDB" id="420564at2759"/>